<feature type="signal peptide" evidence="1">
    <location>
        <begin position="1"/>
        <end position="18"/>
    </location>
</feature>
<evidence type="ECO:0000313" key="3">
    <source>
        <dbReference type="Proteomes" id="UP000235145"/>
    </source>
</evidence>
<evidence type="ECO:0000256" key="1">
    <source>
        <dbReference type="SAM" id="SignalP"/>
    </source>
</evidence>
<keyword evidence="1" id="KW-0732">Signal</keyword>
<keyword evidence="3" id="KW-1185">Reference proteome</keyword>
<accession>A0A9R1VQE4</accession>
<reference evidence="2 3" key="1">
    <citation type="journal article" date="2017" name="Nat. Commun.">
        <title>Genome assembly with in vitro proximity ligation data and whole-genome triplication in lettuce.</title>
        <authorList>
            <person name="Reyes-Chin-Wo S."/>
            <person name="Wang Z."/>
            <person name="Yang X."/>
            <person name="Kozik A."/>
            <person name="Arikit S."/>
            <person name="Song C."/>
            <person name="Xia L."/>
            <person name="Froenicke L."/>
            <person name="Lavelle D.O."/>
            <person name="Truco M.J."/>
            <person name="Xia R."/>
            <person name="Zhu S."/>
            <person name="Xu C."/>
            <person name="Xu H."/>
            <person name="Xu X."/>
            <person name="Cox K."/>
            <person name="Korf I."/>
            <person name="Meyers B.C."/>
            <person name="Michelmore R.W."/>
        </authorList>
    </citation>
    <scope>NUCLEOTIDE SEQUENCE [LARGE SCALE GENOMIC DNA]</scope>
    <source>
        <strain evidence="3">cv. Salinas</strain>
        <tissue evidence="2">Seedlings</tissue>
    </source>
</reference>
<dbReference type="EMBL" id="NBSK02000004">
    <property type="protein sequence ID" value="KAJ0208736.1"/>
    <property type="molecule type" value="Genomic_DNA"/>
</dbReference>
<name>A0A9R1VQE4_LACSA</name>
<organism evidence="2 3">
    <name type="scientific">Lactuca sativa</name>
    <name type="common">Garden lettuce</name>
    <dbReference type="NCBI Taxonomy" id="4236"/>
    <lineage>
        <taxon>Eukaryota</taxon>
        <taxon>Viridiplantae</taxon>
        <taxon>Streptophyta</taxon>
        <taxon>Embryophyta</taxon>
        <taxon>Tracheophyta</taxon>
        <taxon>Spermatophyta</taxon>
        <taxon>Magnoliopsida</taxon>
        <taxon>eudicotyledons</taxon>
        <taxon>Gunneridae</taxon>
        <taxon>Pentapetalae</taxon>
        <taxon>asterids</taxon>
        <taxon>campanulids</taxon>
        <taxon>Asterales</taxon>
        <taxon>Asteraceae</taxon>
        <taxon>Cichorioideae</taxon>
        <taxon>Cichorieae</taxon>
        <taxon>Lactucinae</taxon>
        <taxon>Lactuca</taxon>
    </lineage>
</organism>
<comment type="caution">
    <text evidence="2">The sequence shown here is derived from an EMBL/GenBank/DDBJ whole genome shotgun (WGS) entry which is preliminary data.</text>
</comment>
<feature type="chain" id="PRO_5040164363" evidence="1">
    <location>
        <begin position="19"/>
        <end position="128"/>
    </location>
</feature>
<dbReference type="AlphaFoldDB" id="A0A9R1VQE4"/>
<dbReference type="Proteomes" id="UP000235145">
    <property type="component" value="Unassembled WGS sequence"/>
</dbReference>
<evidence type="ECO:0000313" key="2">
    <source>
        <dbReference type="EMBL" id="KAJ0208736.1"/>
    </source>
</evidence>
<protein>
    <submittedName>
        <fullName evidence="2">Uncharacterized protein</fullName>
    </submittedName>
</protein>
<gene>
    <name evidence="2" type="ORF">LSAT_V11C400199960</name>
</gene>
<proteinExistence type="predicted"/>
<sequence>MMFHRMFLHLLRLDVVLSPDDIKRFGVYLKMIGKKVSEKTLVVKKDIYYEATEDDAVRVCLIYILCEEFLGKAINDRVPQDCFFFFFLREFRCVEDGSYLWKFTYNDLDDTWKKINRYFSLPKRRQNF</sequence>